<sequence length="386" mass="44325">MKILISSDWYYPVVNGVVRSVLNLKEYLENQGHEVRVLTLSNTISSYKSEDVYYVGSLSARKIYPEARVTNILAKTHLRSIKKWEPDIIHSQCEFSTFVMAKSLSKMLNVPLVHTYHTVYEDYTHYFIKNKAAGVKIVAKASKTFADMCQYIIAPTKKTAKILESYNIDANKIAVIPTGIRIPDIYKEDLKDELDLDKDKKILLYLGRLAEEKNIEELIRFYEKLKDSSIAFYIVGGGPYLNKLKAYSKSFSKEINFVGMVEPSEVNKYYQAADIFTTASTSETQGLTYYEALSNGTVAICRDDNSLEGVIKDGFNGYRYHNFEEFNSYMNLVLDDEDFHKQLIDNARSYALENFSVESFGSKCEDLYKKAVNEYGYESSFIHKRL</sequence>
<evidence type="ECO:0000313" key="4">
    <source>
        <dbReference type="Proteomes" id="UP000261011"/>
    </source>
</evidence>
<dbReference type="InterPro" id="IPR001296">
    <property type="entry name" value="Glyco_trans_1"/>
</dbReference>
<keyword evidence="4" id="KW-1185">Reference proteome</keyword>
<comment type="caution">
    <text evidence="3">The sequence shown here is derived from an EMBL/GenBank/DDBJ whole genome shotgun (WGS) entry which is preliminary data.</text>
</comment>
<dbReference type="Gene3D" id="3.40.50.2000">
    <property type="entry name" value="Glycogen Phosphorylase B"/>
    <property type="match status" value="2"/>
</dbReference>
<protein>
    <submittedName>
        <fullName evidence="3">Glycosyltransferase family 4 protein</fullName>
    </submittedName>
</protein>
<dbReference type="Pfam" id="PF13439">
    <property type="entry name" value="Glyco_transf_4"/>
    <property type="match status" value="1"/>
</dbReference>
<dbReference type="EMBL" id="QVEU01000008">
    <property type="protein sequence ID" value="RGB74878.1"/>
    <property type="molecule type" value="Genomic_DNA"/>
</dbReference>
<dbReference type="SUPFAM" id="SSF53756">
    <property type="entry name" value="UDP-Glycosyltransferase/glycogen phosphorylase"/>
    <property type="match status" value="1"/>
</dbReference>
<evidence type="ECO:0000313" key="3">
    <source>
        <dbReference type="EMBL" id="RGB74878.1"/>
    </source>
</evidence>
<evidence type="ECO:0000259" key="1">
    <source>
        <dbReference type="Pfam" id="PF00534"/>
    </source>
</evidence>
<feature type="domain" description="Glycosyl transferase family 1" evidence="1">
    <location>
        <begin position="187"/>
        <end position="349"/>
    </location>
</feature>
<dbReference type="OrthoDB" id="9802525at2"/>
<dbReference type="PANTHER" id="PTHR45947:SF3">
    <property type="entry name" value="SULFOQUINOVOSYL TRANSFERASE SQD2"/>
    <property type="match status" value="1"/>
</dbReference>
<accession>A0A3E2TFV5</accession>
<dbReference type="InterPro" id="IPR050194">
    <property type="entry name" value="Glycosyltransferase_grp1"/>
</dbReference>
<dbReference type="GO" id="GO:0016758">
    <property type="term" value="F:hexosyltransferase activity"/>
    <property type="evidence" value="ECO:0007669"/>
    <property type="project" value="TreeGrafter"/>
</dbReference>
<name>A0A3E2TFV5_9FIRM</name>
<dbReference type="Proteomes" id="UP000261011">
    <property type="component" value="Unassembled WGS sequence"/>
</dbReference>
<organism evidence="3 4">
    <name type="scientific">Anaerococcus nagyae</name>
    <dbReference type="NCBI Taxonomy" id="1755241"/>
    <lineage>
        <taxon>Bacteria</taxon>
        <taxon>Bacillati</taxon>
        <taxon>Bacillota</taxon>
        <taxon>Tissierellia</taxon>
        <taxon>Tissierellales</taxon>
        <taxon>Peptoniphilaceae</taxon>
        <taxon>Anaerococcus</taxon>
    </lineage>
</organism>
<dbReference type="InterPro" id="IPR028098">
    <property type="entry name" value="Glyco_trans_4-like_N"/>
</dbReference>
<proteinExistence type="predicted"/>
<dbReference type="Pfam" id="PF00534">
    <property type="entry name" value="Glycos_transf_1"/>
    <property type="match status" value="1"/>
</dbReference>
<reference evidence="3 4" key="1">
    <citation type="submission" date="2018-08" db="EMBL/GenBank/DDBJ databases">
        <title>A genome reference for cultivated species of the human gut microbiota.</title>
        <authorList>
            <person name="Zou Y."/>
            <person name="Xue W."/>
            <person name="Luo G."/>
        </authorList>
    </citation>
    <scope>NUCLEOTIDE SEQUENCE [LARGE SCALE GENOMIC DNA]</scope>
    <source>
        <strain evidence="3 4">OF01-3</strain>
    </source>
</reference>
<dbReference type="PANTHER" id="PTHR45947">
    <property type="entry name" value="SULFOQUINOVOSYL TRANSFERASE SQD2"/>
    <property type="match status" value="1"/>
</dbReference>
<dbReference type="AlphaFoldDB" id="A0A3E2TFV5"/>
<evidence type="ECO:0000259" key="2">
    <source>
        <dbReference type="Pfam" id="PF13439"/>
    </source>
</evidence>
<feature type="domain" description="Glycosyltransferase subfamily 4-like N-terminal" evidence="2">
    <location>
        <begin position="14"/>
        <end position="180"/>
    </location>
</feature>
<keyword evidence="3" id="KW-0808">Transferase</keyword>
<dbReference type="RefSeq" id="WP_117522132.1">
    <property type="nucleotide sequence ID" value="NZ_AP031484.1"/>
</dbReference>
<gene>
    <name evidence="3" type="ORF">DXA39_07670</name>
</gene>